<evidence type="ECO:0000313" key="2">
    <source>
        <dbReference type="Proteomes" id="UP000829398"/>
    </source>
</evidence>
<proteinExistence type="predicted"/>
<evidence type="ECO:0000313" key="1">
    <source>
        <dbReference type="EMBL" id="KAH9697131.1"/>
    </source>
</evidence>
<reference evidence="2" key="1">
    <citation type="journal article" date="2023" name="Hortic. Res.">
        <title>A chromosome-level phased genome enabling allele-level studies in sweet orange: a case study on citrus Huanglongbing tolerance.</title>
        <authorList>
            <person name="Wu B."/>
            <person name="Yu Q."/>
            <person name="Deng Z."/>
            <person name="Duan Y."/>
            <person name="Luo F."/>
            <person name="Gmitter F. Jr."/>
        </authorList>
    </citation>
    <scope>NUCLEOTIDE SEQUENCE [LARGE SCALE GENOMIC DNA]</scope>
    <source>
        <strain evidence="2">cv. Valencia</strain>
    </source>
</reference>
<keyword evidence="2" id="KW-1185">Reference proteome</keyword>
<sequence>MKNTMASLWHPVKGVCIKDLSPTLFLFQFFHEVDVKRVLESGPWTFDQHILILKRLKENEQPQNVLLCFTSFWIQVYNLPIGFMSEKILKDIGNYIGTFLESDAHNLMGVWRNYMRIRVSIDVRKPLKRRMKMKKAGGDWIWVDFKYERLNIFCFICGLLGHTEKQCPKLYDCPPGEIVKCYGHWLKAPNRRNAMNSGERWLRNIDGNENVGIMVASKKGDILLPTRTPPTVKGKQVKGTTNVIDFNENSGDEMDEGLIVNDAKRRRPTETNEYFKLELPWARPTTDSSNAGGVGQILTAGESLGISYLIANVSSLPWVCIGDFNDLLAAYEKRGKNERPNWKLQGFKQAVVDCGLSDIGMEGYQFTWKRSRGMENWVEEILDRALATDPWIRRFKEARLVFLSWDSDSTKASKLWVALLNWGGHLVGDFRKRISDCKRKMSLLRGRRDSVGIVEFTEVRKRFNELLHSQKVFWKQGSRLFWLKEGDMNSRFFHTMASTRKRRNSISTVQNAQGQWCTTSAEIDGLIYDYFSKLFTADGCQNDEVLNCVKTKITDEQNELLSEPFSAGDVKATLFEMHPDKSPGPDGMNPAFYQCFWLPVGEDVTAVCLHFINTCSFPMGLNDTTIVLIPKKPKPEMLSDMRPIALCNVMYKIVAKMLANRMKSIMGSVVSEFQSAFVPGRAITDNILISSEVMHFLKRKRQGKFGVAALKIDMSKAYDRIEWEFLEAMMLRLGFDAKWVKLIMLCVSTVQYQVARDEKEIGPIIPGRGLRQGDLLSPYLFILCAEGLSALIRKHELAGLLHGVKVARGAPVVSHLFLADDCFMFFKANQSEACLIKHILAAYGQGSGQLVNYNKSSISFSLNVTEDVKGLICDTLEVNATTNHGTYLGLPSLVGKNKKEVFRSIRDRVWQKLQSWKAGLGYNPSFVWRSLMAAKHVVVRGSRIQIGSGQNCSIGSAPWLPNANNGFISTSLPEQITTAPVSSLMAHGQRRWDYDSAAAINYLIIVLLPQHLVCGGKYGTWRNGKVWYNKISSVHYILNYAGTYLFQWQTIRKQSVFTDVDSLYGCHGVVCWEKPHPRWLKCNVNAATFSAQGKVSYGGVICNSEGVFVAACCACVRGNFSARDAEALGVREILSWIKQRQLSCVVVEMDCFQVFKALTENCSCPNGYGLILDNCRALARSLGDIKLSFVQKSANTAAHVVAWLGGSLSGAGEWSHVPPSWLTDYLSFVSS</sequence>
<keyword evidence="1" id="KW-0695">RNA-directed DNA polymerase</keyword>
<keyword evidence="1" id="KW-0808">Transferase</keyword>
<protein>
    <submittedName>
        <fullName evidence="1">Reverse transcriptase domain-containing protein</fullName>
    </submittedName>
</protein>
<gene>
    <name evidence="1" type="ORF">KPL71_023483</name>
</gene>
<accession>A0ACB8IL85</accession>
<dbReference type="EMBL" id="CM039177">
    <property type="protein sequence ID" value="KAH9697131.1"/>
    <property type="molecule type" value="Genomic_DNA"/>
</dbReference>
<organism evidence="1 2">
    <name type="scientific">Citrus sinensis</name>
    <name type="common">Sweet orange</name>
    <name type="synonym">Citrus aurantium var. sinensis</name>
    <dbReference type="NCBI Taxonomy" id="2711"/>
    <lineage>
        <taxon>Eukaryota</taxon>
        <taxon>Viridiplantae</taxon>
        <taxon>Streptophyta</taxon>
        <taxon>Embryophyta</taxon>
        <taxon>Tracheophyta</taxon>
        <taxon>Spermatophyta</taxon>
        <taxon>Magnoliopsida</taxon>
        <taxon>eudicotyledons</taxon>
        <taxon>Gunneridae</taxon>
        <taxon>Pentapetalae</taxon>
        <taxon>rosids</taxon>
        <taxon>malvids</taxon>
        <taxon>Sapindales</taxon>
        <taxon>Rutaceae</taxon>
        <taxon>Aurantioideae</taxon>
        <taxon>Citrus</taxon>
    </lineage>
</organism>
<keyword evidence="1" id="KW-0548">Nucleotidyltransferase</keyword>
<name>A0ACB8IL85_CITSI</name>
<dbReference type="Proteomes" id="UP000829398">
    <property type="component" value="Chromosome 8"/>
</dbReference>
<comment type="caution">
    <text evidence="1">The sequence shown here is derived from an EMBL/GenBank/DDBJ whole genome shotgun (WGS) entry which is preliminary data.</text>
</comment>